<dbReference type="Proteomes" id="UP000677687">
    <property type="component" value="Unassembled WGS sequence"/>
</dbReference>
<sequence length="236" mass="26954">MPKKKQQAKGEEEVERAIKLAKPSGEMETYGVSKEVSDILSPKHRIALQLQGELDGNLESYMVLMLIKPELYTTTSIELVKYYTQNLRLPGIYLTLNKPYEDLLKNLEDEGIDTEKIYFIDCISKLTGRRTEGLGKNCIFVDSPQALAQITTALQKLLSIGNEEEQRFMIFDSISTLLVYYDKEPVGKFTHFMIGMIRKWKLKGVLLMVEEGDKRGATEMMSLFCDKVVNINHSEL</sequence>
<dbReference type="EMBL" id="JAGVWD010000032">
    <property type="protein sequence ID" value="MBS3057423.1"/>
    <property type="molecule type" value="Genomic_DNA"/>
</dbReference>
<accession>A0A8T4KQX8</accession>
<evidence type="ECO:0000313" key="2">
    <source>
        <dbReference type="Proteomes" id="UP000677687"/>
    </source>
</evidence>
<protein>
    <recommendedName>
        <fullName evidence="3">KaiC-like domain-containing protein</fullName>
    </recommendedName>
</protein>
<comment type="caution">
    <text evidence="1">The sequence shown here is derived from an EMBL/GenBank/DDBJ whole genome shotgun (WGS) entry which is preliminary data.</text>
</comment>
<organism evidence="1 2">
    <name type="scientific">Candidatus Iainarchaeum sp</name>
    <dbReference type="NCBI Taxonomy" id="3101447"/>
    <lineage>
        <taxon>Archaea</taxon>
        <taxon>Candidatus Iainarchaeota</taxon>
        <taxon>Candidatus Iainarchaeia</taxon>
        <taxon>Candidatus Iainarchaeales</taxon>
        <taxon>Candidatus Iainarchaeaceae</taxon>
        <taxon>Candidatus Iainarchaeum</taxon>
    </lineage>
</organism>
<gene>
    <name evidence="1" type="ORF">J4415_02235</name>
</gene>
<dbReference type="AlphaFoldDB" id="A0A8T4KQX8"/>
<dbReference type="InterPro" id="IPR027417">
    <property type="entry name" value="P-loop_NTPase"/>
</dbReference>
<proteinExistence type="predicted"/>
<evidence type="ECO:0008006" key="3">
    <source>
        <dbReference type="Google" id="ProtNLM"/>
    </source>
</evidence>
<dbReference type="Gene3D" id="3.40.50.300">
    <property type="entry name" value="P-loop containing nucleotide triphosphate hydrolases"/>
    <property type="match status" value="1"/>
</dbReference>
<reference evidence="1" key="2">
    <citation type="submission" date="2021-05" db="EMBL/GenBank/DDBJ databases">
        <title>Protein family content uncovers lineage relationships and bacterial pathway maintenance mechanisms in DPANN archaea.</title>
        <authorList>
            <person name="Castelle C.J."/>
            <person name="Meheust R."/>
            <person name="Jaffe A.L."/>
            <person name="Seitz K."/>
            <person name="Gong X."/>
            <person name="Baker B.J."/>
            <person name="Banfield J.F."/>
        </authorList>
    </citation>
    <scope>NUCLEOTIDE SEQUENCE</scope>
    <source>
        <strain evidence="1">RIFCSPHIGHO2_01_FULL_AR10_44_11</strain>
    </source>
</reference>
<name>A0A8T4KQX8_9ARCH</name>
<evidence type="ECO:0000313" key="1">
    <source>
        <dbReference type="EMBL" id="MBS3057423.1"/>
    </source>
</evidence>
<reference evidence="1" key="1">
    <citation type="submission" date="2021-03" db="EMBL/GenBank/DDBJ databases">
        <authorList>
            <person name="Jaffe A."/>
        </authorList>
    </citation>
    <scope>NUCLEOTIDE SEQUENCE</scope>
    <source>
        <strain evidence="1">RIFCSPHIGHO2_01_FULL_AR10_44_11</strain>
    </source>
</reference>